<dbReference type="PANTHER" id="PTHR21603">
    <property type="entry name" value="ANTIGEN KI-67-LIKE PROTEIN"/>
    <property type="match status" value="1"/>
</dbReference>
<evidence type="ECO:0008006" key="4">
    <source>
        <dbReference type="Google" id="ProtNLM"/>
    </source>
</evidence>
<feature type="compositionally biased region" description="Low complexity" evidence="1">
    <location>
        <begin position="383"/>
        <end position="393"/>
    </location>
</feature>
<dbReference type="Pfam" id="PF08065">
    <property type="entry name" value="KI67R"/>
    <property type="match status" value="3"/>
</dbReference>
<evidence type="ECO:0000313" key="3">
    <source>
        <dbReference type="Proteomes" id="UP000005225"/>
    </source>
</evidence>
<feature type="compositionally biased region" description="Basic and acidic residues" evidence="1">
    <location>
        <begin position="164"/>
        <end position="182"/>
    </location>
</feature>
<feature type="compositionally biased region" description="Polar residues" evidence="1">
    <location>
        <begin position="342"/>
        <end position="352"/>
    </location>
</feature>
<dbReference type="eggNOG" id="ENOG502QRVV">
    <property type="taxonomic scope" value="Eukaryota"/>
</dbReference>
<dbReference type="AlphaFoldDB" id="H0XJF9"/>
<reference evidence="3" key="1">
    <citation type="submission" date="2011-03" db="EMBL/GenBank/DDBJ databases">
        <title>Version 3 of the genome sequence of Otolemur garnettii (Bushbaby).</title>
        <authorList>
            <consortium name="The Broad Institute Genome Sequencing Platform"/>
            <person name="Di Palma F."/>
            <person name="Johnson J."/>
            <person name="Lander E.S."/>
            <person name="Lindblad-Toh K."/>
            <person name="Jaffe D.B."/>
            <person name="Gnerre S."/>
            <person name="MacCallum I."/>
            <person name="Przybylski D."/>
            <person name="Ribeiro F.J."/>
            <person name="Burton J.N."/>
            <person name="Walker B.J."/>
            <person name="Sharpe T."/>
            <person name="Hall G."/>
        </authorList>
    </citation>
    <scope>NUCLEOTIDE SEQUENCE [LARGE SCALE GENOMIC DNA]</scope>
</reference>
<dbReference type="SMART" id="SM01295">
    <property type="entry name" value="K167R"/>
    <property type="match status" value="3"/>
</dbReference>
<dbReference type="HOGENOM" id="CLU_425521_0_0_1"/>
<evidence type="ECO:0000313" key="2">
    <source>
        <dbReference type="Ensembl" id="ENSOGAP00000016249.1"/>
    </source>
</evidence>
<dbReference type="GO" id="GO:0005634">
    <property type="term" value="C:nucleus"/>
    <property type="evidence" value="ECO:0007669"/>
    <property type="project" value="TreeGrafter"/>
</dbReference>
<protein>
    <recommendedName>
        <fullName evidence="4">Proliferation marker protein Ki-67</fullName>
    </recommendedName>
</protein>
<feature type="region of interest" description="Disordered" evidence="1">
    <location>
        <begin position="12"/>
        <end position="255"/>
    </location>
</feature>
<dbReference type="PANTHER" id="PTHR21603:SF17">
    <property type="entry name" value="PROLIFERATION MARKER PROTEIN KI-67"/>
    <property type="match status" value="1"/>
</dbReference>
<dbReference type="InterPro" id="IPR012568">
    <property type="entry name" value="KI67R"/>
</dbReference>
<feature type="compositionally biased region" description="Basic and acidic residues" evidence="1">
    <location>
        <begin position="565"/>
        <end position="588"/>
    </location>
</feature>
<feature type="compositionally biased region" description="Basic and acidic residues" evidence="1">
    <location>
        <begin position="72"/>
        <end position="83"/>
    </location>
</feature>
<feature type="compositionally biased region" description="Polar residues" evidence="1">
    <location>
        <begin position="103"/>
        <end position="112"/>
    </location>
</feature>
<proteinExistence type="predicted"/>
<feature type="compositionally biased region" description="Basic and acidic residues" evidence="1">
    <location>
        <begin position="370"/>
        <end position="382"/>
    </location>
</feature>
<dbReference type="GO" id="GO:0051983">
    <property type="term" value="P:regulation of chromosome segregation"/>
    <property type="evidence" value="ECO:0007669"/>
    <property type="project" value="TreeGrafter"/>
</dbReference>
<evidence type="ECO:0000256" key="1">
    <source>
        <dbReference type="SAM" id="MobiDB-lite"/>
    </source>
</evidence>
<sequence length="644" mass="71996">LNSKLLQITKKIRSLQPEPINTPTSMKGRPKTSLGKVDLKEEVPALSRLSQTPEEDVHTDKDKGTKVLQETPRQKVHPEDCVTGRKGRPRAPREEVQSVEEPFQTQGQTEKAVTSVKRTRFPQPEAVVIPENIESQPQRSLRKVSARRTFTQGSGESSHTQRAPADEGKGIRAFKETTEPKLEMVASVPGSRRRARAAKESAQSLEDQPRFKEPFQTQGHAEEAVTSVKRTRFPQPEPVDIPENTKSQPQKSLRKVSALRKLIKTSGEITHASKEPQSGNKCIQVDKQTAKHQLDPSENVSGSKKQPQAPKEETEPLEDPADFKELFPTPGQPEKLRKDTESLQSSPKQTSDGGKHPKMLRRVLRSLKVKSAEDVVGTRDPGKSQSKSNSSVSSRKKCKKDENVTGTKRLHCMTDVEGTTEGLPVSKKQRSAPWEGGLSPAPLVMKRRLRASTKSTEPMEDLTSNGMKTKERAHRAGGAVSPNEGMSLRPRRQHKTDTEQQRTEAPGPAEKVKRSEKKSLKISQELETQNPDDRVKEPTLQGKVSESRVYLRSVRQNKSPQFDPAEEKGPEAGVETHTKNQREKRVRGNSDAMCLRARKAELQPKVHTLESESEQRVTRGIKRCAENPKEDKDVISIKKIRTRS</sequence>
<feature type="compositionally biased region" description="Polar residues" evidence="1">
    <location>
        <begin position="148"/>
        <end position="161"/>
    </location>
</feature>
<dbReference type="Ensembl" id="ENSOGAT00000025610.1">
    <property type="protein sequence ID" value="ENSOGAP00000016249.1"/>
    <property type="gene ID" value="ENSOGAG00000032564.1"/>
</dbReference>
<dbReference type="InParanoid" id="H0XJF9"/>
<keyword evidence="3" id="KW-1185">Reference proteome</keyword>
<reference evidence="2" key="2">
    <citation type="submission" date="2025-08" db="UniProtKB">
        <authorList>
            <consortium name="Ensembl"/>
        </authorList>
    </citation>
    <scope>IDENTIFICATION</scope>
</reference>
<dbReference type="EMBL" id="AAQR03106786">
    <property type="status" value="NOT_ANNOTATED_CDS"/>
    <property type="molecule type" value="Genomic_DNA"/>
</dbReference>
<dbReference type="GO" id="GO:0005694">
    <property type="term" value="C:chromosome"/>
    <property type="evidence" value="ECO:0007669"/>
    <property type="project" value="TreeGrafter"/>
</dbReference>
<organism evidence="2 3">
    <name type="scientific">Otolemur garnettii</name>
    <name type="common">Small-eared galago</name>
    <name type="synonym">Garnett's greater bushbaby</name>
    <dbReference type="NCBI Taxonomy" id="30611"/>
    <lineage>
        <taxon>Eukaryota</taxon>
        <taxon>Metazoa</taxon>
        <taxon>Chordata</taxon>
        <taxon>Craniata</taxon>
        <taxon>Vertebrata</taxon>
        <taxon>Euteleostomi</taxon>
        <taxon>Mammalia</taxon>
        <taxon>Eutheria</taxon>
        <taxon>Euarchontoglires</taxon>
        <taxon>Primates</taxon>
        <taxon>Strepsirrhini</taxon>
        <taxon>Lorisiformes</taxon>
        <taxon>Galagidae</taxon>
        <taxon>Otolemur</taxon>
    </lineage>
</organism>
<dbReference type="EMBL" id="AAQR03106785">
    <property type="status" value="NOT_ANNOTATED_CDS"/>
    <property type="molecule type" value="Genomic_DNA"/>
</dbReference>
<dbReference type="STRING" id="30611.ENSOGAP00000016249"/>
<reference evidence="2" key="3">
    <citation type="submission" date="2025-09" db="UniProtKB">
        <authorList>
            <consortium name="Ensembl"/>
        </authorList>
    </citation>
    <scope>IDENTIFICATION</scope>
</reference>
<dbReference type="GeneTree" id="ENSGT00940000154352"/>
<accession>H0XJF9</accession>
<feature type="compositionally biased region" description="Basic and acidic residues" evidence="1">
    <location>
        <begin position="55"/>
        <end position="65"/>
    </location>
</feature>
<feature type="compositionally biased region" description="Basic residues" evidence="1">
    <location>
        <begin position="356"/>
        <end position="368"/>
    </location>
</feature>
<dbReference type="Proteomes" id="UP000005225">
    <property type="component" value="Unassembled WGS sequence"/>
</dbReference>
<feature type="compositionally biased region" description="Polar residues" evidence="1">
    <location>
        <begin position="296"/>
        <end position="306"/>
    </location>
</feature>
<name>H0XJF9_OTOGA</name>
<feature type="region of interest" description="Disordered" evidence="1">
    <location>
        <begin position="267"/>
        <end position="590"/>
    </location>
</feature>
<feature type="compositionally biased region" description="Basic and acidic residues" evidence="1">
    <location>
        <begin position="510"/>
        <end position="519"/>
    </location>
</feature>
<feature type="compositionally biased region" description="Polar residues" evidence="1">
    <location>
        <begin position="452"/>
        <end position="467"/>
    </location>
</feature>
<dbReference type="GO" id="GO:0007088">
    <property type="term" value="P:regulation of mitotic nuclear division"/>
    <property type="evidence" value="ECO:0007669"/>
    <property type="project" value="TreeGrafter"/>
</dbReference>